<dbReference type="PANTHER" id="PTHR24320">
    <property type="entry name" value="RETINOL DEHYDROGENASE"/>
    <property type="match status" value="1"/>
</dbReference>
<reference evidence="3 4" key="2">
    <citation type="submission" date="2021-10" db="EMBL/GenBank/DDBJ databases">
        <authorList>
            <person name="Piombo E."/>
        </authorList>
    </citation>
    <scope>NUCLEOTIDE SEQUENCE [LARGE SCALE GENOMIC DNA]</scope>
</reference>
<accession>A0A9N9U859</accession>
<evidence type="ECO:0000313" key="4">
    <source>
        <dbReference type="Proteomes" id="UP000754883"/>
    </source>
</evidence>
<evidence type="ECO:0000256" key="1">
    <source>
        <dbReference type="ARBA" id="ARBA00006484"/>
    </source>
</evidence>
<evidence type="ECO:0000256" key="2">
    <source>
        <dbReference type="ARBA" id="ARBA00023002"/>
    </source>
</evidence>
<dbReference type="PRINTS" id="PR00081">
    <property type="entry name" value="GDHRDH"/>
</dbReference>
<organism evidence="3 4">
    <name type="scientific">Clonostachys byssicola</name>
    <dbReference type="NCBI Taxonomy" id="160290"/>
    <lineage>
        <taxon>Eukaryota</taxon>
        <taxon>Fungi</taxon>
        <taxon>Dikarya</taxon>
        <taxon>Ascomycota</taxon>
        <taxon>Pezizomycotina</taxon>
        <taxon>Sordariomycetes</taxon>
        <taxon>Hypocreomycetidae</taxon>
        <taxon>Hypocreales</taxon>
        <taxon>Bionectriaceae</taxon>
        <taxon>Clonostachys</taxon>
    </lineage>
</organism>
<dbReference type="InterPro" id="IPR036291">
    <property type="entry name" value="NAD(P)-bd_dom_sf"/>
</dbReference>
<gene>
    <name evidence="3" type="ORF">CBYS24578_00009204</name>
</gene>
<dbReference type="AlphaFoldDB" id="A0A9N9U859"/>
<name>A0A9N9U859_9HYPO</name>
<dbReference type="PANTHER" id="PTHR24320:SF154">
    <property type="entry name" value="OXIDOREDUCTASE, SHORT-CHAIN DEHYDROGENASE_REDUCTASE FAMILY (AFU_ORTHOLOGUE AFUA_2G04560)"/>
    <property type="match status" value="1"/>
</dbReference>
<dbReference type="Gene3D" id="3.40.50.720">
    <property type="entry name" value="NAD(P)-binding Rossmann-like Domain"/>
    <property type="match status" value="1"/>
</dbReference>
<reference evidence="4" key="1">
    <citation type="submission" date="2019-06" db="EMBL/GenBank/DDBJ databases">
        <authorList>
            <person name="Broberg M."/>
        </authorList>
    </citation>
    <scope>NUCLEOTIDE SEQUENCE [LARGE SCALE GENOMIC DNA]</scope>
</reference>
<dbReference type="OrthoDB" id="191139at2759"/>
<dbReference type="InterPro" id="IPR002347">
    <property type="entry name" value="SDR_fam"/>
</dbReference>
<proteinExistence type="inferred from homology"/>
<dbReference type="GO" id="GO:0016491">
    <property type="term" value="F:oxidoreductase activity"/>
    <property type="evidence" value="ECO:0007669"/>
    <property type="project" value="UniProtKB-KW"/>
</dbReference>
<dbReference type="EMBL" id="CABFNO020001300">
    <property type="protein sequence ID" value="CAG9978470.1"/>
    <property type="molecule type" value="Genomic_DNA"/>
</dbReference>
<keyword evidence="2" id="KW-0560">Oxidoreductase</keyword>
<protein>
    <submittedName>
        <fullName evidence="3">Uncharacterized protein</fullName>
    </submittedName>
</protein>
<evidence type="ECO:0000313" key="3">
    <source>
        <dbReference type="EMBL" id="CAG9978470.1"/>
    </source>
</evidence>
<dbReference type="SUPFAM" id="SSF51735">
    <property type="entry name" value="NAD(P)-binding Rossmann-fold domains"/>
    <property type="match status" value="1"/>
</dbReference>
<comment type="caution">
    <text evidence="3">The sequence shown here is derived from an EMBL/GenBank/DDBJ whole genome shotgun (WGS) entry which is preliminary data.</text>
</comment>
<sequence>VSQITFSSFIDPCKMPGLGGFTEFDPDKDIPSLAGKVIFVTGGTNGIGKATVKAFAKHGPEHIYFTGRNSDAAASLIRELEATHSGIKLTFIQMDLSSLASVKASCTRFTHDRLDILVCNAGVLDVPLGVSTDGFEIHLATNHLGHAMLIKEMLPILQHTAEAPGSDVRVVSLSSSGHFAHSKDGLFWDYIRTPMRDLRVTWARYGQSKLANLVYAAELARRYPKILSVSVHPGFVDTPMIHNSSLLARVAMYVGHWLKNIPQFSMDQGAFNQLWAAAGAERDVLINGAYYTPIGVVGELDEVARSENFAKRLWDWTNEVLL</sequence>
<dbReference type="Proteomes" id="UP000754883">
    <property type="component" value="Unassembled WGS sequence"/>
</dbReference>
<feature type="non-terminal residue" evidence="3">
    <location>
        <position position="1"/>
    </location>
</feature>
<dbReference type="Pfam" id="PF00106">
    <property type="entry name" value="adh_short"/>
    <property type="match status" value="1"/>
</dbReference>
<comment type="similarity">
    <text evidence="1">Belongs to the short-chain dehydrogenases/reductases (SDR) family.</text>
</comment>
<keyword evidence="4" id="KW-1185">Reference proteome</keyword>